<protein>
    <submittedName>
        <fullName evidence="1">Uncharacterized protein</fullName>
    </submittedName>
</protein>
<reference evidence="1" key="2">
    <citation type="submission" date="2021-03" db="UniProtKB">
        <authorList>
            <consortium name="EnsemblPlants"/>
        </authorList>
    </citation>
    <scope>IDENTIFICATION</scope>
</reference>
<dbReference type="EMBL" id="UZAU01000584">
    <property type="status" value="NOT_ANNOTATED_CDS"/>
    <property type="molecule type" value="Genomic_DNA"/>
</dbReference>
<sequence length="64" mass="7931">MVTMKMRIILTIVAVEKSCQTCYITFLGNKRIFGRARRMRYRQTVFKYMYHICLPRKKKREFYL</sequence>
<accession>A0A803R524</accession>
<dbReference type="Proteomes" id="UP000596661">
    <property type="component" value="Chromosome 6"/>
</dbReference>
<proteinExistence type="predicted"/>
<evidence type="ECO:0000313" key="2">
    <source>
        <dbReference type="Proteomes" id="UP000596661"/>
    </source>
</evidence>
<dbReference type="AlphaFoldDB" id="A0A803R524"/>
<dbReference type="EnsemblPlants" id="novel_model_5203_5bd9a17a">
    <property type="protein sequence ID" value="cds.novel_model_5203_5bd9a17a"/>
    <property type="gene ID" value="novel_gene_2704_5bd9a17a"/>
</dbReference>
<keyword evidence="2" id="KW-1185">Reference proteome</keyword>
<reference evidence="1" key="1">
    <citation type="submission" date="2018-11" db="EMBL/GenBank/DDBJ databases">
        <authorList>
            <person name="Grassa J C."/>
        </authorList>
    </citation>
    <scope>NUCLEOTIDE SEQUENCE [LARGE SCALE GENOMIC DNA]</scope>
</reference>
<organism evidence="1 2">
    <name type="scientific">Cannabis sativa</name>
    <name type="common">Hemp</name>
    <name type="synonym">Marijuana</name>
    <dbReference type="NCBI Taxonomy" id="3483"/>
    <lineage>
        <taxon>Eukaryota</taxon>
        <taxon>Viridiplantae</taxon>
        <taxon>Streptophyta</taxon>
        <taxon>Embryophyta</taxon>
        <taxon>Tracheophyta</taxon>
        <taxon>Spermatophyta</taxon>
        <taxon>Magnoliopsida</taxon>
        <taxon>eudicotyledons</taxon>
        <taxon>Gunneridae</taxon>
        <taxon>Pentapetalae</taxon>
        <taxon>rosids</taxon>
        <taxon>fabids</taxon>
        <taxon>Rosales</taxon>
        <taxon>Cannabaceae</taxon>
        <taxon>Cannabis</taxon>
    </lineage>
</organism>
<evidence type="ECO:0000313" key="1">
    <source>
        <dbReference type="EnsemblPlants" id="cds.novel_model_5203_5bd9a17a"/>
    </source>
</evidence>
<dbReference type="Gramene" id="novel_model_5203_5bd9a17a">
    <property type="protein sequence ID" value="cds.novel_model_5203_5bd9a17a"/>
    <property type="gene ID" value="novel_gene_2704_5bd9a17a"/>
</dbReference>
<name>A0A803R524_CANSA</name>